<dbReference type="RefSeq" id="WP_380969596.1">
    <property type="nucleotide sequence ID" value="NZ_JBHTCO010000043.1"/>
</dbReference>
<organism evidence="1 2">
    <name type="scientific">Scopulibacillus cellulosilyticus</name>
    <dbReference type="NCBI Taxonomy" id="2665665"/>
    <lineage>
        <taxon>Bacteria</taxon>
        <taxon>Bacillati</taxon>
        <taxon>Bacillota</taxon>
        <taxon>Bacilli</taxon>
        <taxon>Bacillales</taxon>
        <taxon>Sporolactobacillaceae</taxon>
        <taxon>Scopulibacillus</taxon>
    </lineage>
</organism>
<evidence type="ECO:0000313" key="2">
    <source>
        <dbReference type="Proteomes" id="UP001596505"/>
    </source>
</evidence>
<sequence>MIFHIQPIALGRDQSDNECHVWDPDSELAKVYSDIKTVQCECKWGAGLIEDAAVLILYLFDKERTIQVYFPQSVAVGPKREMNSWDVLFSIQPESLTLVYGNKPTDHHCRLRVETRHKSLMESLDDFIEQIIKLNDNELDPATKQIFSYIKNLEMTIQ</sequence>
<dbReference type="Proteomes" id="UP001596505">
    <property type="component" value="Unassembled WGS sequence"/>
</dbReference>
<gene>
    <name evidence="1" type="ORF">ACFQRG_20305</name>
</gene>
<comment type="caution">
    <text evidence="1">The sequence shown here is derived from an EMBL/GenBank/DDBJ whole genome shotgun (WGS) entry which is preliminary data.</text>
</comment>
<proteinExistence type="predicted"/>
<dbReference type="EMBL" id="JBHTCO010000043">
    <property type="protein sequence ID" value="MFC7395255.1"/>
    <property type="molecule type" value="Genomic_DNA"/>
</dbReference>
<accession>A0ABW2Q3L8</accession>
<evidence type="ECO:0000313" key="1">
    <source>
        <dbReference type="EMBL" id="MFC7395255.1"/>
    </source>
</evidence>
<keyword evidence="2" id="KW-1185">Reference proteome</keyword>
<name>A0ABW2Q3L8_9BACL</name>
<reference evidence="2" key="1">
    <citation type="journal article" date="2019" name="Int. J. Syst. Evol. Microbiol.">
        <title>The Global Catalogue of Microorganisms (GCM) 10K type strain sequencing project: providing services to taxonomists for standard genome sequencing and annotation.</title>
        <authorList>
            <consortium name="The Broad Institute Genomics Platform"/>
            <consortium name="The Broad Institute Genome Sequencing Center for Infectious Disease"/>
            <person name="Wu L."/>
            <person name="Ma J."/>
        </authorList>
    </citation>
    <scope>NUCLEOTIDE SEQUENCE [LARGE SCALE GENOMIC DNA]</scope>
    <source>
        <strain evidence="2">CGMCC 1.16305</strain>
    </source>
</reference>
<protein>
    <submittedName>
        <fullName evidence="1">Uncharacterized protein</fullName>
    </submittedName>
</protein>